<dbReference type="InterPro" id="IPR013830">
    <property type="entry name" value="SGNH_hydro"/>
</dbReference>
<dbReference type="RefSeq" id="WP_072632613.1">
    <property type="nucleotide sequence ID" value="NZ_MLCB01000227.1"/>
</dbReference>
<reference evidence="2 3" key="1">
    <citation type="submission" date="2016-10" db="EMBL/GenBank/DDBJ databases">
        <title>Genome sequence of Planktotalea frisia SH6-1.</title>
        <authorList>
            <person name="Poehlein A."/>
            <person name="Bakenhus I."/>
            <person name="Voget S."/>
            <person name="Brinkhoff T."/>
            <person name="Simon M."/>
        </authorList>
    </citation>
    <scope>NUCLEOTIDE SEQUENCE [LARGE SCALE GENOMIC DNA]</scope>
    <source>
        <strain evidence="2 3">SH6-1</strain>
    </source>
</reference>
<dbReference type="Proteomes" id="UP000184514">
    <property type="component" value="Unassembled WGS sequence"/>
</dbReference>
<dbReference type="GO" id="GO:0106435">
    <property type="term" value="F:carboxylesterase activity"/>
    <property type="evidence" value="ECO:0007669"/>
    <property type="project" value="UniProtKB-EC"/>
</dbReference>
<name>A0A1L9NR61_9RHOB</name>
<organism evidence="2 3">
    <name type="scientific">Planktotalea frisia</name>
    <dbReference type="NCBI Taxonomy" id="696762"/>
    <lineage>
        <taxon>Bacteria</taxon>
        <taxon>Pseudomonadati</taxon>
        <taxon>Pseudomonadota</taxon>
        <taxon>Alphaproteobacteria</taxon>
        <taxon>Rhodobacterales</taxon>
        <taxon>Paracoccaceae</taxon>
        <taxon>Planktotalea</taxon>
    </lineage>
</organism>
<dbReference type="Gene3D" id="3.40.50.1110">
    <property type="entry name" value="SGNH hydrolase"/>
    <property type="match status" value="1"/>
</dbReference>
<gene>
    <name evidence="2" type="primary">tesA</name>
    <name evidence="2" type="ORF">PFRI_41570</name>
</gene>
<dbReference type="InterPro" id="IPR051532">
    <property type="entry name" value="Ester_Hydrolysis_Enzymes"/>
</dbReference>
<evidence type="ECO:0000259" key="1">
    <source>
        <dbReference type="Pfam" id="PF13472"/>
    </source>
</evidence>
<dbReference type="InterPro" id="IPR036514">
    <property type="entry name" value="SGNH_hydro_sf"/>
</dbReference>
<dbReference type="Pfam" id="PF13472">
    <property type="entry name" value="Lipase_GDSL_2"/>
    <property type="match status" value="1"/>
</dbReference>
<dbReference type="PANTHER" id="PTHR30383:SF24">
    <property type="entry name" value="THIOESTERASE 1_PROTEASE 1_LYSOPHOSPHOLIPASE L1"/>
    <property type="match status" value="1"/>
</dbReference>
<keyword evidence="2" id="KW-0378">Hydrolase</keyword>
<dbReference type="CDD" id="cd01822">
    <property type="entry name" value="Lysophospholipase_L1_like"/>
    <property type="match status" value="1"/>
</dbReference>
<accession>A0A1L9NR61</accession>
<protein>
    <submittedName>
        <fullName evidence="2">Esterase TesA</fullName>
        <ecNumber evidence="2">3.1.1.1</ecNumber>
    </submittedName>
</protein>
<proteinExistence type="predicted"/>
<dbReference type="PANTHER" id="PTHR30383">
    <property type="entry name" value="THIOESTERASE 1/PROTEASE 1/LYSOPHOSPHOLIPASE L1"/>
    <property type="match status" value="1"/>
</dbReference>
<sequence>MGYGFAQAVSKVIASITLIFVLIFGQASAARAEPVTIVAFGDSLTQGYGLRAPDGFVPQLADWLKANSTESGAVCLINAGVSGDTTAGGAARIDWTLTDDVDGVIVALGGNDLLRGIDPAVSRANLEKILQATVARDVPVLLVGLVATANMGPDFKQNFDQMYPELSAQYGTLYVRDFFIGLLQPDGTVDGDAVRARMQSDGIHPNKEGVRDIVEGLGPDVIELISLARSGR</sequence>
<dbReference type="AlphaFoldDB" id="A0A1L9NR61"/>
<evidence type="ECO:0000313" key="3">
    <source>
        <dbReference type="Proteomes" id="UP000184514"/>
    </source>
</evidence>
<dbReference type="SUPFAM" id="SSF52266">
    <property type="entry name" value="SGNH hydrolase"/>
    <property type="match status" value="1"/>
</dbReference>
<dbReference type="EC" id="3.1.1.1" evidence="2"/>
<comment type="caution">
    <text evidence="2">The sequence shown here is derived from an EMBL/GenBank/DDBJ whole genome shotgun (WGS) entry which is preliminary data.</text>
</comment>
<dbReference type="EMBL" id="MLCB01000227">
    <property type="protein sequence ID" value="OJI91672.1"/>
    <property type="molecule type" value="Genomic_DNA"/>
</dbReference>
<dbReference type="GO" id="GO:0004622">
    <property type="term" value="F:phosphatidylcholine lysophospholipase activity"/>
    <property type="evidence" value="ECO:0007669"/>
    <property type="project" value="TreeGrafter"/>
</dbReference>
<dbReference type="STRING" id="696762.PFRI_41570"/>
<evidence type="ECO:0000313" key="2">
    <source>
        <dbReference type="EMBL" id="OJI91672.1"/>
    </source>
</evidence>
<feature type="domain" description="SGNH hydrolase-type esterase" evidence="1">
    <location>
        <begin position="39"/>
        <end position="210"/>
    </location>
</feature>
<keyword evidence="3" id="KW-1185">Reference proteome</keyword>